<organism evidence="1 2">
    <name type="scientific">Paxillus rubicundulus Ve08.2h10</name>
    <dbReference type="NCBI Taxonomy" id="930991"/>
    <lineage>
        <taxon>Eukaryota</taxon>
        <taxon>Fungi</taxon>
        <taxon>Dikarya</taxon>
        <taxon>Basidiomycota</taxon>
        <taxon>Agaricomycotina</taxon>
        <taxon>Agaricomycetes</taxon>
        <taxon>Agaricomycetidae</taxon>
        <taxon>Boletales</taxon>
        <taxon>Paxilineae</taxon>
        <taxon>Paxillaceae</taxon>
        <taxon>Paxillus</taxon>
    </lineage>
</organism>
<dbReference type="AlphaFoldDB" id="A0A0D0DLL4"/>
<reference evidence="1 2" key="1">
    <citation type="submission" date="2014-04" db="EMBL/GenBank/DDBJ databases">
        <authorList>
            <consortium name="DOE Joint Genome Institute"/>
            <person name="Kuo A."/>
            <person name="Kohler A."/>
            <person name="Jargeat P."/>
            <person name="Nagy L.G."/>
            <person name="Floudas D."/>
            <person name="Copeland A."/>
            <person name="Barry K.W."/>
            <person name="Cichocki N."/>
            <person name="Veneault-Fourrey C."/>
            <person name="LaButti K."/>
            <person name="Lindquist E.A."/>
            <person name="Lipzen A."/>
            <person name="Lundell T."/>
            <person name="Morin E."/>
            <person name="Murat C."/>
            <person name="Sun H."/>
            <person name="Tunlid A."/>
            <person name="Henrissat B."/>
            <person name="Grigoriev I.V."/>
            <person name="Hibbett D.S."/>
            <person name="Martin F."/>
            <person name="Nordberg H.P."/>
            <person name="Cantor M.N."/>
            <person name="Hua S.X."/>
        </authorList>
    </citation>
    <scope>NUCLEOTIDE SEQUENCE [LARGE SCALE GENOMIC DNA]</scope>
    <source>
        <strain evidence="1 2">Ve08.2h10</strain>
    </source>
</reference>
<accession>A0A0D0DLL4</accession>
<reference evidence="2" key="2">
    <citation type="submission" date="2015-01" db="EMBL/GenBank/DDBJ databases">
        <title>Evolutionary Origins and Diversification of the Mycorrhizal Mutualists.</title>
        <authorList>
            <consortium name="DOE Joint Genome Institute"/>
            <consortium name="Mycorrhizal Genomics Consortium"/>
            <person name="Kohler A."/>
            <person name="Kuo A."/>
            <person name="Nagy L.G."/>
            <person name="Floudas D."/>
            <person name="Copeland A."/>
            <person name="Barry K.W."/>
            <person name="Cichocki N."/>
            <person name="Veneault-Fourrey C."/>
            <person name="LaButti K."/>
            <person name="Lindquist E.A."/>
            <person name="Lipzen A."/>
            <person name="Lundell T."/>
            <person name="Morin E."/>
            <person name="Murat C."/>
            <person name="Riley R."/>
            <person name="Ohm R."/>
            <person name="Sun H."/>
            <person name="Tunlid A."/>
            <person name="Henrissat B."/>
            <person name="Grigoriev I.V."/>
            <person name="Hibbett D.S."/>
            <person name="Martin F."/>
        </authorList>
    </citation>
    <scope>NUCLEOTIDE SEQUENCE [LARGE SCALE GENOMIC DNA]</scope>
    <source>
        <strain evidence="2">Ve08.2h10</strain>
    </source>
</reference>
<dbReference type="HOGENOM" id="CLU_2134326_0_0_1"/>
<proteinExistence type="predicted"/>
<keyword evidence="2" id="KW-1185">Reference proteome</keyword>
<dbReference type="InParanoid" id="A0A0D0DLL4"/>
<gene>
    <name evidence="1" type="ORF">PAXRUDRAFT_830175</name>
</gene>
<sequence>MMELCHVYISDQLIWAPRFSEKCLQQLSHLPQLVVNWLRCRRQRHASCNAPVSVLVSSIGHGKEPMVHNVPSKERGHISASSRVVEIAENDVTRRLQQTADTSISYTHWLTGI</sequence>
<dbReference type="EMBL" id="KN825302">
    <property type="protein sequence ID" value="KIK92223.1"/>
    <property type="molecule type" value="Genomic_DNA"/>
</dbReference>
<protein>
    <submittedName>
        <fullName evidence="1">Uncharacterized protein</fullName>
    </submittedName>
</protein>
<evidence type="ECO:0000313" key="1">
    <source>
        <dbReference type="EMBL" id="KIK92223.1"/>
    </source>
</evidence>
<dbReference type="Proteomes" id="UP000054538">
    <property type="component" value="Unassembled WGS sequence"/>
</dbReference>
<evidence type="ECO:0000313" key="2">
    <source>
        <dbReference type="Proteomes" id="UP000054538"/>
    </source>
</evidence>
<name>A0A0D0DLL4_9AGAM</name>